<protein>
    <submittedName>
        <fullName evidence="1">Uncharacterized protein</fullName>
    </submittedName>
</protein>
<gene>
    <name evidence="1" type="ORF">ME3_126</name>
</gene>
<dbReference type="EMBL" id="KU935715">
    <property type="protein sequence ID" value="AND75287.1"/>
    <property type="molecule type" value="Genomic_DNA"/>
</dbReference>
<accession>A0A172Q0B4</accession>
<name>A0A172Q0B4_9CAUD</name>
<dbReference type="Proteomes" id="UP000225947">
    <property type="component" value="Segment"/>
</dbReference>
<evidence type="ECO:0000313" key="2">
    <source>
        <dbReference type="Proteomes" id="UP000225947"/>
    </source>
</evidence>
<proteinExistence type="predicted"/>
<sequence length="91" mass="10806">MQTNNLSSIILRSTFNTFFKNTSQYNDEDLEQALVYFQSLRGKDIFYDDLIFNAISLESRSTFYLNLDCSEFLTKVLDRLEENLNYYSDIQ</sequence>
<reference evidence="2" key="1">
    <citation type="submission" date="2016-03" db="EMBL/GenBank/DDBJ databases">
        <title>Characterization of Acinetobacter baumannii phage vB_AbaM_ME3.</title>
        <authorList>
            <person name="Buttimer C.T.H."/>
            <person name="Elbreki M."/>
            <person name="Coffey A."/>
        </authorList>
    </citation>
    <scope>NUCLEOTIDE SEQUENCE [LARGE SCALE GENOMIC DNA]</scope>
</reference>
<organism evidence="1 2">
    <name type="scientific">Acinetobacter phage vB_AbaM_ME3</name>
    <dbReference type="NCBI Taxonomy" id="1837876"/>
    <lineage>
        <taxon>Viruses</taxon>
        <taxon>Duplodnaviria</taxon>
        <taxon>Heunggongvirae</taxon>
        <taxon>Uroviricota</taxon>
        <taxon>Caudoviricetes</taxon>
        <taxon>Metrivirus</taxon>
        <taxon>Metrivirus ME3</taxon>
    </lineage>
</organism>
<evidence type="ECO:0000313" key="1">
    <source>
        <dbReference type="EMBL" id="AND75287.1"/>
    </source>
</evidence>
<keyword evidence="2" id="KW-1185">Reference proteome</keyword>